<proteinExistence type="predicted"/>
<dbReference type="GO" id="GO:0005829">
    <property type="term" value="C:cytosol"/>
    <property type="evidence" value="ECO:0007669"/>
    <property type="project" value="TreeGrafter"/>
</dbReference>
<reference evidence="2 3" key="1">
    <citation type="submission" date="2014-12" db="EMBL/GenBank/DDBJ databases">
        <title>Genome sequencing of Arthrobacter phenanthrenivorans SWC37.</title>
        <authorList>
            <person name="Tan P.W."/>
            <person name="Chan K.-G."/>
        </authorList>
    </citation>
    <scope>NUCLEOTIDE SEQUENCE [LARGE SCALE GENOMIC DNA]</scope>
    <source>
        <strain evidence="2 3">SWC37</strain>
    </source>
</reference>
<evidence type="ECO:0000259" key="1">
    <source>
        <dbReference type="Pfam" id="PF00248"/>
    </source>
</evidence>
<evidence type="ECO:0000313" key="3">
    <source>
        <dbReference type="Proteomes" id="UP000031196"/>
    </source>
</evidence>
<comment type="caution">
    <text evidence="2">The sequence shown here is derived from an EMBL/GenBank/DDBJ whole genome shotgun (WGS) entry which is preliminary data.</text>
</comment>
<dbReference type="GO" id="GO:0016491">
    <property type="term" value="F:oxidoreductase activity"/>
    <property type="evidence" value="ECO:0007669"/>
    <property type="project" value="InterPro"/>
</dbReference>
<name>A0A0B4DFJ0_PSEPS</name>
<gene>
    <name evidence="2" type="ORF">RM50_18975</name>
</gene>
<sequence>MQQRYVGNSGLRVSALSLGTLSWGKETDEQDASELLRTFLDAGGRHIDTSASYAGGGSEAVLGSLLGDVVSRTEVSISTKAGMTTPDGRRAVDTSRNAMLTGLDASLARLGTDYIDLWFVEAWDGNVPLDETLAALEFAVRTGRARYAGISNFTGWQTAKAAAISTVPLVAVQAEYSFLDRTAEAELFPAAEDAGLGLMAWGPLGRGVLTGKYRGSIPAGSRGATSEAGYVEPYLAEKPSRIVDAVCMAANGLGRTPQDVSLSWLLSQQGVATAIVGARTPVQLKEILDAQLSPLPPQIARALEDVSAG</sequence>
<dbReference type="PRINTS" id="PR00069">
    <property type="entry name" value="ALDKETRDTASE"/>
</dbReference>
<organism evidence="2 3">
    <name type="scientific">Pseudarthrobacter phenanthrenivorans</name>
    <name type="common">Arthrobacter phenanthrenivorans</name>
    <dbReference type="NCBI Taxonomy" id="361575"/>
    <lineage>
        <taxon>Bacteria</taxon>
        <taxon>Bacillati</taxon>
        <taxon>Actinomycetota</taxon>
        <taxon>Actinomycetes</taxon>
        <taxon>Micrococcales</taxon>
        <taxon>Micrococcaceae</taxon>
        <taxon>Pseudarthrobacter</taxon>
    </lineage>
</organism>
<dbReference type="AlphaFoldDB" id="A0A0B4DFJ0"/>
<dbReference type="EMBL" id="JWTB01000043">
    <property type="protein sequence ID" value="KIC63140.1"/>
    <property type="molecule type" value="Genomic_DNA"/>
</dbReference>
<dbReference type="InterPro" id="IPR023210">
    <property type="entry name" value="NADP_OxRdtase_dom"/>
</dbReference>
<dbReference type="OrthoDB" id="9768793at2"/>
<dbReference type="PANTHER" id="PTHR43364">
    <property type="entry name" value="NADH-SPECIFIC METHYLGLYOXAL REDUCTASE-RELATED"/>
    <property type="match status" value="1"/>
</dbReference>
<protein>
    <submittedName>
        <fullName evidence="2">Aldo/keto reductase</fullName>
    </submittedName>
</protein>
<dbReference type="RefSeq" id="WP_043455926.1">
    <property type="nucleotide sequence ID" value="NZ_JBFBKS010000002.1"/>
</dbReference>
<feature type="domain" description="NADP-dependent oxidoreductase" evidence="1">
    <location>
        <begin position="16"/>
        <end position="305"/>
    </location>
</feature>
<evidence type="ECO:0000313" key="2">
    <source>
        <dbReference type="EMBL" id="KIC63140.1"/>
    </source>
</evidence>
<dbReference type="Pfam" id="PF00248">
    <property type="entry name" value="Aldo_ket_red"/>
    <property type="match status" value="1"/>
</dbReference>
<accession>A0A0B4DFJ0</accession>
<dbReference type="SUPFAM" id="SSF51430">
    <property type="entry name" value="NAD(P)-linked oxidoreductase"/>
    <property type="match status" value="1"/>
</dbReference>
<dbReference type="InterPro" id="IPR020471">
    <property type="entry name" value="AKR"/>
</dbReference>
<dbReference type="Proteomes" id="UP000031196">
    <property type="component" value="Unassembled WGS sequence"/>
</dbReference>
<dbReference type="InterPro" id="IPR050523">
    <property type="entry name" value="AKR_Detox_Biosynth"/>
</dbReference>
<dbReference type="Gene3D" id="3.20.20.100">
    <property type="entry name" value="NADP-dependent oxidoreductase domain"/>
    <property type="match status" value="1"/>
</dbReference>
<dbReference type="InterPro" id="IPR036812">
    <property type="entry name" value="NAD(P)_OxRdtase_dom_sf"/>
</dbReference>
<dbReference type="PANTHER" id="PTHR43364:SF18">
    <property type="entry name" value="OXIDOREDUCTASE"/>
    <property type="match status" value="1"/>
</dbReference>